<dbReference type="AlphaFoldDB" id="A0AAU7CL95"/>
<protein>
    <submittedName>
        <fullName evidence="10">Sulfatase</fullName>
    </submittedName>
</protein>
<name>A0AAU7CL95_9BACT</name>
<evidence type="ECO:0000256" key="8">
    <source>
        <dbReference type="SAM" id="SignalP"/>
    </source>
</evidence>
<feature type="region of interest" description="Disordered" evidence="7">
    <location>
        <begin position="174"/>
        <end position="202"/>
    </location>
</feature>
<dbReference type="InterPro" id="IPR017850">
    <property type="entry name" value="Alkaline_phosphatase_core_sf"/>
</dbReference>
<dbReference type="SUPFAM" id="SSF53649">
    <property type="entry name" value="Alkaline phosphatase-like"/>
    <property type="match status" value="1"/>
</dbReference>
<gene>
    <name evidence="10" type="ORF">V5E97_07515</name>
</gene>
<dbReference type="GO" id="GO:0004423">
    <property type="term" value="F:iduronate-2-sulfatase activity"/>
    <property type="evidence" value="ECO:0007669"/>
    <property type="project" value="InterPro"/>
</dbReference>
<evidence type="ECO:0000256" key="2">
    <source>
        <dbReference type="ARBA" id="ARBA00008779"/>
    </source>
</evidence>
<evidence type="ECO:0000256" key="5">
    <source>
        <dbReference type="ARBA" id="ARBA00022801"/>
    </source>
</evidence>
<dbReference type="GO" id="GO:0005737">
    <property type="term" value="C:cytoplasm"/>
    <property type="evidence" value="ECO:0007669"/>
    <property type="project" value="TreeGrafter"/>
</dbReference>
<reference evidence="10" key="1">
    <citation type="submission" date="2024-05" db="EMBL/GenBank/DDBJ databases">
        <title>Planctomycetes of the genus Singulisphaera possess chitinolytic capabilities.</title>
        <authorList>
            <person name="Ivanova A."/>
        </authorList>
    </citation>
    <scope>NUCLEOTIDE SEQUENCE</scope>
    <source>
        <strain evidence="10">Ch08T</strain>
    </source>
</reference>
<keyword evidence="4 8" id="KW-0732">Signal</keyword>
<dbReference type="InterPro" id="IPR024607">
    <property type="entry name" value="Sulfatase_CS"/>
</dbReference>
<dbReference type="PANTHER" id="PTHR45953:SF1">
    <property type="entry name" value="IDURONATE 2-SULFATASE"/>
    <property type="match status" value="1"/>
</dbReference>
<evidence type="ECO:0000256" key="4">
    <source>
        <dbReference type="ARBA" id="ARBA00022729"/>
    </source>
</evidence>
<accession>A0AAU7CL95</accession>
<keyword evidence="5" id="KW-0378">Hydrolase</keyword>
<keyword evidence="6" id="KW-0106">Calcium</keyword>
<dbReference type="EMBL" id="CP155447">
    <property type="protein sequence ID" value="XBH05868.1"/>
    <property type="molecule type" value="Genomic_DNA"/>
</dbReference>
<dbReference type="RefSeq" id="WP_406698719.1">
    <property type="nucleotide sequence ID" value="NZ_CP155447.1"/>
</dbReference>
<feature type="signal peptide" evidence="8">
    <location>
        <begin position="1"/>
        <end position="22"/>
    </location>
</feature>
<dbReference type="PANTHER" id="PTHR45953">
    <property type="entry name" value="IDURONATE 2-SULFATASE"/>
    <property type="match status" value="1"/>
</dbReference>
<evidence type="ECO:0000313" key="10">
    <source>
        <dbReference type="EMBL" id="XBH05868.1"/>
    </source>
</evidence>
<dbReference type="Gene3D" id="3.40.720.10">
    <property type="entry name" value="Alkaline Phosphatase, subunit A"/>
    <property type="match status" value="1"/>
</dbReference>
<organism evidence="10">
    <name type="scientific">Singulisphaera sp. Ch08</name>
    <dbReference type="NCBI Taxonomy" id="3120278"/>
    <lineage>
        <taxon>Bacteria</taxon>
        <taxon>Pseudomonadati</taxon>
        <taxon>Planctomycetota</taxon>
        <taxon>Planctomycetia</taxon>
        <taxon>Isosphaerales</taxon>
        <taxon>Isosphaeraceae</taxon>
        <taxon>Singulisphaera</taxon>
    </lineage>
</organism>
<comment type="cofactor">
    <cofactor evidence="1">
        <name>Ca(2+)</name>
        <dbReference type="ChEBI" id="CHEBI:29108"/>
    </cofactor>
</comment>
<dbReference type="PROSITE" id="PS00523">
    <property type="entry name" value="SULFATASE_1"/>
    <property type="match status" value="1"/>
</dbReference>
<evidence type="ECO:0000259" key="9">
    <source>
        <dbReference type="Pfam" id="PF00884"/>
    </source>
</evidence>
<sequence length="514" mass="56782">MRIHRSGSITRFLAGWALVLFAGPTSWADAQPPKQGSKPNVLFIAVDDLRPEFGAYGHPEVKSPNLDRLAARGLTFQRAYCQQAVCSPSRTSLLTGARPDTTKVYDLVTHFRKAMPETVTLPQFFKAQGYFVQGLGKIYHPGFNDPPSWSVPWETATPQARPYALAESRALAQKNRQATAPAKAKAKKKAAAKQGSRGPAFESADVPDDAYLDGAVANMAVKTLQSLKAKEEPFFLAVGFAKPHLPFVAPKRYWDLYDPAKIALASNPYRPKGAPEYAVQPGGELRSYANIPTGHVPDELARTLKHGYYAAISFMDAQVGKLLDELDRLSLRDNTIIVLWGDHGWKLGEHDAWCKHSNVELDTHVPLIVVAPGQAEPGKQSKALVEFVDLYPSLAELAGLTPPAHVEGTSFLPVLKSPDRPWKSAAFSQYPRQVEGRSLMGYSMRTDRYRFTRWVERDDPTKVTAVELYDHETDPQENQNIADDPANTALVAKLTKQWQAGWQGTKAELSASRP</sequence>
<dbReference type="Pfam" id="PF00884">
    <property type="entry name" value="Sulfatase"/>
    <property type="match status" value="1"/>
</dbReference>
<feature type="domain" description="Sulfatase N-terminal" evidence="9">
    <location>
        <begin position="39"/>
        <end position="399"/>
    </location>
</feature>
<evidence type="ECO:0000256" key="1">
    <source>
        <dbReference type="ARBA" id="ARBA00001913"/>
    </source>
</evidence>
<evidence type="ECO:0000256" key="3">
    <source>
        <dbReference type="ARBA" id="ARBA00022723"/>
    </source>
</evidence>
<dbReference type="InterPro" id="IPR000917">
    <property type="entry name" value="Sulfatase_N"/>
</dbReference>
<keyword evidence="3" id="KW-0479">Metal-binding</keyword>
<feature type="chain" id="PRO_5043324631" evidence="8">
    <location>
        <begin position="23"/>
        <end position="514"/>
    </location>
</feature>
<dbReference type="InterPro" id="IPR035874">
    <property type="entry name" value="IDS"/>
</dbReference>
<evidence type="ECO:0000256" key="7">
    <source>
        <dbReference type="SAM" id="MobiDB-lite"/>
    </source>
</evidence>
<proteinExistence type="inferred from homology"/>
<dbReference type="GO" id="GO:0046872">
    <property type="term" value="F:metal ion binding"/>
    <property type="evidence" value="ECO:0007669"/>
    <property type="project" value="UniProtKB-KW"/>
</dbReference>
<comment type="similarity">
    <text evidence="2">Belongs to the sulfatase family.</text>
</comment>
<evidence type="ECO:0000256" key="6">
    <source>
        <dbReference type="ARBA" id="ARBA00022837"/>
    </source>
</evidence>
<dbReference type="CDD" id="cd16030">
    <property type="entry name" value="iduronate-2-sulfatase"/>
    <property type="match status" value="1"/>
</dbReference>